<proteinExistence type="predicted"/>
<dbReference type="AlphaFoldDB" id="A0A934SA45"/>
<name>A0A934SA45_9BACT</name>
<dbReference type="Proteomes" id="UP000603141">
    <property type="component" value="Unassembled WGS sequence"/>
</dbReference>
<gene>
    <name evidence="1" type="ORF">JIN85_14690</name>
</gene>
<keyword evidence="2" id="KW-1185">Reference proteome</keyword>
<evidence type="ECO:0000313" key="1">
    <source>
        <dbReference type="EMBL" id="MBK1883666.1"/>
    </source>
</evidence>
<protein>
    <submittedName>
        <fullName evidence="1">Uncharacterized protein</fullName>
    </submittedName>
</protein>
<dbReference type="EMBL" id="JAENIJ010000025">
    <property type="protein sequence ID" value="MBK1883666.1"/>
    <property type="molecule type" value="Genomic_DNA"/>
</dbReference>
<accession>A0A934SA45</accession>
<evidence type="ECO:0000313" key="2">
    <source>
        <dbReference type="Proteomes" id="UP000603141"/>
    </source>
</evidence>
<reference evidence="1" key="1">
    <citation type="submission" date="2021-01" db="EMBL/GenBank/DDBJ databases">
        <title>Modified the classification status of verrucomicrobia.</title>
        <authorList>
            <person name="Feng X."/>
        </authorList>
    </citation>
    <scope>NUCLEOTIDE SEQUENCE</scope>
    <source>
        <strain evidence="1">KCTC 22041</strain>
    </source>
</reference>
<organism evidence="1 2">
    <name type="scientific">Luteolibacter pohnpeiensis</name>
    <dbReference type="NCBI Taxonomy" id="454153"/>
    <lineage>
        <taxon>Bacteria</taxon>
        <taxon>Pseudomonadati</taxon>
        <taxon>Verrucomicrobiota</taxon>
        <taxon>Verrucomicrobiia</taxon>
        <taxon>Verrucomicrobiales</taxon>
        <taxon>Verrucomicrobiaceae</taxon>
        <taxon>Luteolibacter</taxon>
    </lineage>
</organism>
<sequence>MLEVHPGIDLYDITTSIEHGFYDLQLLLEPEVFCRFMFGVKRFSIEMTITRNKPIALVSGGYSIRSTTGPSGKLAYNVTKSVPPVGFDSGIESQVIEKEYNKIGPDSSECMEHMFIEEVQDSALNALLGSYQDAGVEYFATQVFDFSRDFPIVTPVVTAYLTMGAFARGCYSKQPGDDGFYGLLFHTARAHVAAREKTSAYVRLSPPSDDEEIAKSCPGMFWRYSQKDPNFPEVEPQFIRNTNGVLVMGSYTQNNVPYLTPASRPLPDESGSYKPVEISDFRLTVEEFWPWNETGKPHYDTKTGEMLNNPFG</sequence>
<comment type="caution">
    <text evidence="1">The sequence shown here is derived from an EMBL/GenBank/DDBJ whole genome shotgun (WGS) entry which is preliminary data.</text>
</comment>
<dbReference type="RefSeq" id="WP_200272043.1">
    <property type="nucleotide sequence ID" value="NZ_JAENIJ010000025.1"/>
</dbReference>